<organism evidence="2 3">
    <name type="scientific">Cannabis sativa</name>
    <name type="common">Hemp</name>
    <name type="synonym">Marijuana</name>
    <dbReference type="NCBI Taxonomy" id="3483"/>
    <lineage>
        <taxon>Eukaryota</taxon>
        <taxon>Viridiplantae</taxon>
        <taxon>Streptophyta</taxon>
        <taxon>Embryophyta</taxon>
        <taxon>Tracheophyta</taxon>
        <taxon>Spermatophyta</taxon>
        <taxon>Magnoliopsida</taxon>
        <taxon>eudicotyledons</taxon>
        <taxon>Gunneridae</taxon>
        <taxon>Pentapetalae</taxon>
        <taxon>rosids</taxon>
        <taxon>fabids</taxon>
        <taxon>Rosales</taxon>
        <taxon>Cannabaceae</taxon>
        <taxon>Cannabis</taxon>
    </lineage>
</organism>
<feature type="domain" description="Neprosin PEP catalytic" evidence="1">
    <location>
        <begin position="176"/>
        <end position="419"/>
    </location>
</feature>
<dbReference type="PANTHER" id="PTHR31589">
    <property type="entry name" value="PROTEIN, PUTATIVE (DUF239)-RELATED-RELATED"/>
    <property type="match status" value="1"/>
</dbReference>
<dbReference type="Pfam" id="PF03080">
    <property type="entry name" value="Neprosin"/>
    <property type="match status" value="1"/>
</dbReference>
<dbReference type="Gramene" id="evm.model.01.433">
    <property type="protein sequence ID" value="cds.evm.model.01.433"/>
    <property type="gene ID" value="evm.TU.01.433"/>
</dbReference>
<proteinExistence type="predicted"/>
<dbReference type="OMA" id="HTRTSMG"/>
<dbReference type="PANTHER" id="PTHR31589:SF2">
    <property type="entry name" value="ASLB (DUF239)-RELATED"/>
    <property type="match status" value="1"/>
</dbReference>
<dbReference type="InterPro" id="IPR053168">
    <property type="entry name" value="Glutamic_endopeptidase"/>
</dbReference>
<accession>A0A803NP32</accession>
<dbReference type="EnsemblPlants" id="evm.model.01.433">
    <property type="protein sequence ID" value="cds.evm.model.01.433"/>
    <property type="gene ID" value="evm.TU.01.433"/>
</dbReference>
<dbReference type="AlphaFoldDB" id="A0A803NP32"/>
<name>A0A803NP32_CANSA</name>
<dbReference type="Pfam" id="PF14365">
    <property type="entry name" value="Neprosin_AP"/>
    <property type="match status" value="1"/>
</dbReference>
<dbReference type="PROSITE" id="PS52045">
    <property type="entry name" value="NEPROSIN_PEP_CD"/>
    <property type="match status" value="1"/>
</dbReference>
<dbReference type="Proteomes" id="UP000596661">
    <property type="component" value="Chromosome 1"/>
</dbReference>
<dbReference type="InterPro" id="IPR025521">
    <property type="entry name" value="Neprosin_propep"/>
</dbReference>
<keyword evidence="3" id="KW-1185">Reference proteome</keyword>
<protein>
    <recommendedName>
        <fullName evidence="1">Neprosin PEP catalytic domain-containing protein</fullName>
    </recommendedName>
</protein>
<dbReference type="Gene3D" id="3.90.1320.10">
    <property type="entry name" value="Outer-capsid protein sigma 3, large lobe"/>
    <property type="match status" value="1"/>
</dbReference>
<evidence type="ECO:0000259" key="1">
    <source>
        <dbReference type="PROSITE" id="PS52045"/>
    </source>
</evidence>
<evidence type="ECO:0000313" key="2">
    <source>
        <dbReference type="EnsemblPlants" id="cds.evm.model.01.433"/>
    </source>
</evidence>
<dbReference type="EMBL" id="UZAU01000015">
    <property type="status" value="NOT_ANNOTATED_CDS"/>
    <property type="molecule type" value="Genomic_DNA"/>
</dbReference>
<reference evidence="2" key="1">
    <citation type="submission" date="2018-11" db="EMBL/GenBank/DDBJ databases">
        <authorList>
            <person name="Grassa J C."/>
        </authorList>
    </citation>
    <scope>NUCLEOTIDE SEQUENCE [LARGE SCALE GENOMIC DNA]</scope>
</reference>
<dbReference type="InterPro" id="IPR004314">
    <property type="entry name" value="Neprosin"/>
</dbReference>
<evidence type="ECO:0000313" key="3">
    <source>
        <dbReference type="Proteomes" id="UP000596661"/>
    </source>
</evidence>
<sequence length="419" mass="47383">MSPYVSLSIRVYPGTSKRAFGVTVEGTRYRPFRIGKSRVVPFNTTHSHVDYEDEVDLKLKLLNKPPLKTIKSSDGDIIDCIDIYKQPAFDHSALVNHTIQMAEQQNNDTFKSVVVSQIWQRNGSFCPQGTIPIRRIQRKHLLLNNNNLQRFGQKNPYHHHSITTTTPKPNVVFPNNTTFNQEPIVNRSVAMLVTLGYNYMGAQANLNLWNPFVLEDEYSSGQIWLKAGVSDLFESIEAGWVVNPKLYGDKATRLFVYWTKDQYESTGCFDLTCSGFIQTNPKVVLGGTLEPWSKERGPQYELPITITQNVAVGYWPGSLFRYLKQSAIMVQWGGEVYSPNVRKKPHTTTAMGSGEAASAGHGFASYVKNVRIMDYSMSFTQWVGTWADEEYCYSAFNEVKYGLEPTFYFGGPGQNPLCP</sequence>
<reference evidence="2" key="2">
    <citation type="submission" date="2021-03" db="UniProtKB">
        <authorList>
            <consortium name="EnsemblPlants"/>
        </authorList>
    </citation>
    <scope>IDENTIFICATION</scope>
</reference>